<evidence type="ECO:0000313" key="1">
    <source>
        <dbReference type="EMBL" id="HAT1588366.1"/>
    </source>
</evidence>
<organism evidence="1">
    <name type="scientific">Citrobacter farmeri</name>
    <dbReference type="NCBI Taxonomy" id="67824"/>
    <lineage>
        <taxon>Bacteria</taxon>
        <taxon>Pseudomonadati</taxon>
        <taxon>Pseudomonadota</taxon>
        <taxon>Gammaproteobacteria</taxon>
        <taxon>Enterobacterales</taxon>
        <taxon>Enterobacteriaceae</taxon>
        <taxon>Citrobacter</taxon>
    </lineage>
</organism>
<dbReference type="Proteomes" id="UP000864563">
    <property type="component" value="Unassembled WGS sequence"/>
</dbReference>
<dbReference type="EMBL" id="DACSDU010000030">
    <property type="protein sequence ID" value="HAT1588366.1"/>
    <property type="molecule type" value="Genomic_DNA"/>
</dbReference>
<reference evidence="1" key="1">
    <citation type="journal article" date="2018" name="Genome Biol.">
        <title>SKESA: strategic k-mer extension for scrupulous assemblies.</title>
        <authorList>
            <person name="Souvorov A."/>
            <person name="Agarwala R."/>
            <person name="Lipman D.J."/>
        </authorList>
    </citation>
    <scope>NUCLEOTIDE SEQUENCE</scope>
    <source>
        <strain evidence="1">YDC697-2</strain>
    </source>
</reference>
<reference evidence="1" key="2">
    <citation type="submission" date="2020-11" db="EMBL/GenBank/DDBJ databases">
        <authorList>
            <consortium name="NCBI Pathogen Detection Project"/>
        </authorList>
    </citation>
    <scope>NUCLEOTIDE SEQUENCE</scope>
    <source>
        <strain evidence="1">YDC697-2</strain>
    </source>
</reference>
<dbReference type="KEGG" id="cfar:CI104_05690"/>
<sequence length="129" mass="14939">MNINKITPYSDDEGIAVDIILDSFGYNDIQVIYLESDDYDAKMKADINFIISHQVKIHEIIESEIIAYINRVYKNRVHDFLLMKIYLFPDVENEFGFLFRWSGDTEHGIGVKLKDLSVKKIGSSEIAFI</sequence>
<gene>
    <name evidence="1" type="ORF">I8Y00_004767</name>
</gene>
<dbReference type="OrthoDB" id="6433309at2"/>
<accession>A0A8H9NZQ2</accession>
<protein>
    <submittedName>
        <fullName evidence="1">Uncharacterized protein</fullName>
    </submittedName>
</protein>
<proteinExistence type="predicted"/>
<dbReference type="RefSeq" id="WP_094464973.1">
    <property type="nucleotide sequence ID" value="NZ_CABMNX010000001.1"/>
</dbReference>
<dbReference type="AlphaFoldDB" id="A0A8H9NZQ2"/>
<name>A0A8H9NZQ2_9ENTR</name>
<comment type="caution">
    <text evidence="1">The sequence shown here is derived from an EMBL/GenBank/DDBJ whole genome shotgun (WGS) entry which is preliminary data.</text>
</comment>